<organism evidence="2 3">
    <name type="scientific">Paramecium primaurelia</name>
    <dbReference type="NCBI Taxonomy" id="5886"/>
    <lineage>
        <taxon>Eukaryota</taxon>
        <taxon>Sar</taxon>
        <taxon>Alveolata</taxon>
        <taxon>Ciliophora</taxon>
        <taxon>Intramacronucleata</taxon>
        <taxon>Oligohymenophorea</taxon>
        <taxon>Peniculida</taxon>
        <taxon>Parameciidae</taxon>
        <taxon>Paramecium</taxon>
    </lineage>
</organism>
<dbReference type="AlphaFoldDB" id="A0A8S1JYL4"/>
<sequence>MQRAQSSDTMMVTFYDLDLPPDQPQKGFRLYYNTQVSDVITYIKKSLNNDQEIELQFEKNKPFDGRLDTQVINIMKYLQTRQIFYRKINSQILNSYTIQQLSSVEQGKQINFNQQFDNQIHLNKQETNSSEQQLLSISLIHQQEQGIWKRTTEHSSQIPILNGTTTQNYFNFDQSKIELSQKSEQIIGKNKIHNYRNSGIQIYQSQQYPQELQQLKQEKQQIEQQYFQLQKDLSQIKNLSQAYEQQISQSKIEISNLTKEINELKLLNNKYDKECQNLNNENLSLQNEFKQTKLNLQSQLLQLKVLNQERDNEKKLTQNNTNKLQEENQKLKNENISLQTELKETKFNLQSQIEVLNKGLDNQKQLTQDNTNKLQEENQKLKNENISLQTELRETKFNLQSQIEVLNKGLDNQKQLTQDNTNKLQEENQKLKNQNLYLQNEFKQTKFNLQSQIELLKKERDNEKKLTQKNTNKLQEENQKLKNENISLQTELKETKFNLQSQLEVLNQERDKQNNEQQVQIQNLRDQNTFLEKSLKKFEKNFITICGLMNIQTKKILERRIDNHDCISNLTFREIKDVLESALIMQKQVHCKCYKEQLLPLNLFQQLLILLEQYLKMIYQKQLLTLIRIQRNAQLPIYKCNSKNCNFIFIFKSNEEYQETKMNQQFYCQNCEQFCQAQKI</sequence>
<dbReference type="OMA" id="CEYNDEN"/>
<gene>
    <name evidence="2" type="ORF">PPRIM_AZ9-3.1.T0090363</name>
</gene>
<protein>
    <submittedName>
        <fullName evidence="2">Uncharacterized protein</fullName>
    </submittedName>
</protein>
<reference evidence="2" key="1">
    <citation type="submission" date="2021-01" db="EMBL/GenBank/DDBJ databases">
        <authorList>
            <consortium name="Genoscope - CEA"/>
            <person name="William W."/>
        </authorList>
    </citation>
    <scope>NUCLEOTIDE SEQUENCE</scope>
</reference>
<evidence type="ECO:0000256" key="1">
    <source>
        <dbReference type="SAM" id="Coils"/>
    </source>
</evidence>
<dbReference type="Proteomes" id="UP000688137">
    <property type="component" value="Unassembled WGS sequence"/>
</dbReference>
<evidence type="ECO:0000313" key="2">
    <source>
        <dbReference type="EMBL" id="CAD8045336.1"/>
    </source>
</evidence>
<keyword evidence="3" id="KW-1185">Reference proteome</keyword>
<feature type="coiled-coil region" evidence="1">
    <location>
        <begin position="205"/>
        <end position="541"/>
    </location>
</feature>
<proteinExistence type="predicted"/>
<name>A0A8S1JYL4_PARPR</name>
<evidence type="ECO:0000313" key="3">
    <source>
        <dbReference type="Proteomes" id="UP000688137"/>
    </source>
</evidence>
<comment type="caution">
    <text evidence="2">The sequence shown here is derived from an EMBL/GenBank/DDBJ whole genome shotgun (WGS) entry which is preliminary data.</text>
</comment>
<dbReference type="EMBL" id="CAJJDM010000006">
    <property type="protein sequence ID" value="CAD8045336.1"/>
    <property type="molecule type" value="Genomic_DNA"/>
</dbReference>
<accession>A0A8S1JYL4</accession>
<keyword evidence="1" id="KW-0175">Coiled coil</keyword>